<dbReference type="AlphaFoldDB" id="A0A1F5V5I5"/>
<evidence type="ECO:0000313" key="2">
    <source>
        <dbReference type="EMBL" id="OGF58699.1"/>
    </source>
</evidence>
<evidence type="ECO:0000259" key="1">
    <source>
        <dbReference type="Pfam" id="PF07238"/>
    </source>
</evidence>
<dbReference type="InterPro" id="IPR009875">
    <property type="entry name" value="PilZ_domain"/>
</dbReference>
<evidence type="ECO:0000313" key="3">
    <source>
        <dbReference type="Proteomes" id="UP000178943"/>
    </source>
</evidence>
<accession>A0A1F5V5I5</accession>
<dbReference type="STRING" id="1817863.A2Y62_12960"/>
<proteinExistence type="predicted"/>
<sequence length="101" mass="11372">MEDRRKHIRITYFTEVQWGVAGAKYEGKISDISAGGAYVDSIMPCPERTIITLKFKLPEGQELSLQAVVKNSTPGMGMGVEFINLRDIEKELLSNFVKEYS</sequence>
<dbReference type="EMBL" id="MFGW01000233">
    <property type="protein sequence ID" value="OGF58699.1"/>
    <property type="molecule type" value="Genomic_DNA"/>
</dbReference>
<dbReference type="SUPFAM" id="SSF141371">
    <property type="entry name" value="PilZ domain-like"/>
    <property type="match status" value="1"/>
</dbReference>
<dbReference type="GO" id="GO:0035438">
    <property type="term" value="F:cyclic-di-GMP binding"/>
    <property type="evidence" value="ECO:0007669"/>
    <property type="project" value="InterPro"/>
</dbReference>
<name>A0A1F5V5I5_9BACT</name>
<organism evidence="2 3">
    <name type="scientific">Candidatus Fischerbacteria bacterium RBG_13_37_8</name>
    <dbReference type="NCBI Taxonomy" id="1817863"/>
    <lineage>
        <taxon>Bacteria</taxon>
        <taxon>Candidatus Fischeribacteriota</taxon>
    </lineage>
</organism>
<protein>
    <recommendedName>
        <fullName evidence="1">PilZ domain-containing protein</fullName>
    </recommendedName>
</protein>
<dbReference type="Proteomes" id="UP000178943">
    <property type="component" value="Unassembled WGS sequence"/>
</dbReference>
<gene>
    <name evidence="2" type="ORF">A2Y62_12960</name>
</gene>
<comment type="caution">
    <text evidence="2">The sequence shown here is derived from an EMBL/GenBank/DDBJ whole genome shotgun (WGS) entry which is preliminary data.</text>
</comment>
<dbReference type="Gene3D" id="2.40.10.220">
    <property type="entry name" value="predicted glycosyltransferase like domains"/>
    <property type="match status" value="1"/>
</dbReference>
<feature type="domain" description="PilZ" evidence="1">
    <location>
        <begin position="3"/>
        <end position="98"/>
    </location>
</feature>
<reference evidence="2 3" key="1">
    <citation type="journal article" date="2016" name="Nat. Commun.">
        <title>Thousands of microbial genomes shed light on interconnected biogeochemical processes in an aquifer system.</title>
        <authorList>
            <person name="Anantharaman K."/>
            <person name="Brown C.T."/>
            <person name="Hug L.A."/>
            <person name="Sharon I."/>
            <person name="Castelle C.J."/>
            <person name="Probst A.J."/>
            <person name="Thomas B.C."/>
            <person name="Singh A."/>
            <person name="Wilkins M.J."/>
            <person name="Karaoz U."/>
            <person name="Brodie E.L."/>
            <person name="Williams K.H."/>
            <person name="Hubbard S.S."/>
            <person name="Banfield J.F."/>
        </authorList>
    </citation>
    <scope>NUCLEOTIDE SEQUENCE [LARGE SCALE GENOMIC DNA]</scope>
</reference>
<dbReference type="Pfam" id="PF07238">
    <property type="entry name" value="PilZ"/>
    <property type="match status" value="1"/>
</dbReference>